<dbReference type="NCBIfam" id="NF040586">
    <property type="entry name" value="FxSxx_TPR"/>
    <property type="match status" value="1"/>
</dbReference>
<dbReference type="Pfam" id="PF13424">
    <property type="entry name" value="TPR_12"/>
    <property type="match status" value="3"/>
</dbReference>
<dbReference type="InterPro" id="IPR027417">
    <property type="entry name" value="P-loop_NTPase"/>
</dbReference>
<dbReference type="Gene3D" id="3.40.50.300">
    <property type="entry name" value="P-loop containing nucleotide triphosphate hydrolases"/>
    <property type="match status" value="1"/>
</dbReference>
<protein>
    <recommendedName>
        <fullName evidence="3">Tetratricopeptide repeat protein</fullName>
    </recommendedName>
</protein>
<gene>
    <name evidence="1" type="ORF">Ade02nite_31000</name>
</gene>
<accession>A0ABQ3Y389</accession>
<name>A0ABQ3Y389_9ACTN</name>
<proteinExistence type="predicted"/>
<dbReference type="SUPFAM" id="SSF52540">
    <property type="entry name" value="P-loop containing nucleoside triphosphate hydrolases"/>
    <property type="match status" value="1"/>
</dbReference>
<dbReference type="InterPro" id="IPR053137">
    <property type="entry name" value="NLR-like"/>
</dbReference>
<evidence type="ECO:0008006" key="3">
    <source>
        <dbReference type="Google" id="ProtNLM"/>
    </source>
</evidence>
<evidence type="ECO:0000313" key="1">
    <source>
        <dbReference type="EMBL" id="GID74459.1"/>
    </source>
</evidence>
<dbReference type="Gene3D" id="1.25.40.10">
    <property type="entry name" value="Tetratricopeptide repeat domain"/>
    <property type="match status" value="2"/>
</dbReference>
<dbReference type="Proteomes" id="UP000609879">
    <property type="component" value="Unassembled WGS sequence"/>
</dbReference>
<dbReference type="PANTHER" id="PTHR46082:SF6">
    <property type="entry name" value="AAA+ ATPASE DOMAIN-CONTAINING PROTEIN-RELATED"/>
    <property type="match status" value="1"/>
</dbReference>
<comment type="caution">
    <text evidence="1">The sequence shown here is derived from an EMBL/GenBank/DDBJ whole genome shotgun (WGS) entry which is preliminary data.</text>
</comment>
<dbReference type="PANTHER" id="PTHR46082">
    <property type="entry name" value="ATP/GTP-BINDING PROTEIN-RELATED"/>
    <property type="match status" value="1"/>
</dbReference>
<sequence>MPVTIPGQDRLPSGPLRDLVTALHELYGDAGKPGVRVISSDIRKRPSLRDTVSHETISAMLRGDGLPRWDKVEGVVRVLAARSVTPRDEDGEVRRFHALWLRVSDAPQPATRAADFVTPLETVDEPARAVQLPRISGGIPERNRSFTGRDLILDEMRRRLNSGATFPIVLHGLGGTGKTQVAVEYLYRHAMADREAIWWVPAEDPMVARASLAALGERLGLPATGELQQTVRAVISELERGRVPWLLVLDNAELSDDLLSLLPAVGGQVLLTSRDPGWASVGTAIEVPPFDRAESIQFLRRRGRDISGADAEVLAERLGDLPLALEQVAAAQSATGMPVTEYLQLFDEHLQELLAAGQPRHYPATVVALVRIAVDRLRAVSPTAAQMIELFAHLGAEPVSVTLLRSGQDAPVTAPLKRTLGNPIEMGRAIQALRRYGIAKVDQETQRLEVHRLVQLALREALDETARERGRANLAYLLAAANPGSPDDVRTWSLHAEIAPHVLPAGLIDSPYPPARRLVVDQARYLSRTGDYAGSRRLAELAVARWGEEGADEFGMLATFQLVDALRAIGDYERSGELAIATWGRLREHDAYGEDHPLTLHMASSVSLHHRIRGDYRRALEVDGDTLARCQATLEPGDPQLLRSMNNLAVNMRLLGDFWGAFQLDEEVLAKRRDVFGESDNRTRQSALNLARDRLDLGEYDEALRILEESLPPLRAQVGPRHQYVLIGARTTAIALRKTGRFAEALRLARENVEAYHQHFGPDHEHTLAATITLANACHAAAVAEGKPPVEAREHATLAAARYRRVFGGRNPVTLAAEVDHAIILRALGDRKAREMDRLTLAELRQTVGEDHPYTLCAAANFANDLALDGEFGSARDLLERTLAASERVRGKDHPDSLACAVNLAVDLRMMGESTVAQQLLDRTIGNLRRVLGPGHPATLAAARGTRAECDIEPPPT</sequence>
<dbReference type="SUPFAM" id="SSF48452">
    <property type="entry name" value="TPR-like"/>
    <property type="match status" value="2"/>
</dbReference>
<dbReference type="InterPro" id="IPR011990">
    <property type="entry name" value="TPR-like_helical_dom_sf"/>
</dbReference>
<keyword evidence="2" id="KW-1185">Reference proteome</keyword>
<evidence type="ECO:0000313" key="2">
    <source>
        <dbReference type="Proteomes" id="UP000609879"/>
    </source>
</evidence>
<dbReference type="EMBL" id="BOMI01000059">
    <property type="protein sequence ID" value="GID74459.1"/>
    <property type="molecule type" value="Genomic_DNA"/>
</dbReference>
<organism evidence="1 2">
    <name type="scientific">Paractinoplanes deccanensis</name>
    <dbReference type="NCBI Taxonomy" id="113561"/>
    <lineage>
        <taxon>Bacteria</taxon>
        <taxon>Bacillati</taxon>
        <taxon>Actinomycetota</taxon>
        <taxon>Actinomycetes</taxon>
        <taxon>Micromonosporales</taxon>
        <taxon>Micromonosporaceae</taxon>
        <taxon>Paractinoplanes</taxon>
    </lineage>
</organism>
<reference evidence="1 2" key="1">
    <citation type="submission" date="2021-01" db="EMBL/GenBank/DDBJ databases">
        <title>Whole genome shotgun sequence of Actinoplanes deccanensis NBRC 13994.</title>
        <authorList>
            <person name="Komaki H."/>
            <person name="Tamura T."/>
        </authorList>
    </citation>
    <scope>NUCLEOTIDE SEQUENCE [LARGE SCALE GENOMIC DNA]</scope>
    <source>
        <strain evidence="1 2">NBRC 13994</strain>
    </source>
</reference>